<accession>A0A7J7R803</accession>
<organism evidence="1 2">
    <name type="scientific">Myotis myotis</name>
    <name type="common">Greater mouse-eared bat</name>
    <name type="synonym">Vespertilio myotis</name>
    <dbReference type="NCBI Taxonomy" id="51298"/>
    <lineage>
        <taxon>Eukaryota</taxon>
        <taxon>Metazoa</taxon>
        <taxon>Chordata</taxon>
        <taxon>Craniata</taxon>
        <taxon>Vertebrata</taxon>
        <taxon>Euteleostomi</taxon>
        <taxon>Mammalia</taxon>
        <taxon>Eutheria</taxon>
        <taxon>Laurasiatheria</taxon>
        <taxon>Chiroptera</taxon>
        <taxon>Yangochiroptera</taxon>
        <taxon>Vespertilionidae</taxon>
        <taxon>Myotis</taxon>
    </lineage>
</organism>
<proteinExistence type="predicted"/>
<sequence length="158" mass="17286">MTRTHTVPPIVVTANGDLGFRRNNQMGSLCREAQEGFLEEVAHELRVSGWGGMFGTKCTLGHEAVDTTCHFSQEERCPFTAATSRGPLSILPTLETTNDPLQPHLASWEVASAPAHLLYPSQLLSFFPFVSLFSLGCRELSAALTILGPPNRQTRVPH</sequence>
<gene>
    <name evidence="1" type="ORF">mMyoMyo1_010874</name>
</gene>
<name>A0A7J7R803_MYOMY</name>
<evidence type="ECO:0000313" key="2">
    <source>
        <dbReference type="Proteomes" id="UP000527355"/>
    </source>
</evidence>
<dbReference type="Proteomes" id="UP000527355">
    <property type="component" value="Unassembled WGS sequence"/>
</dbReference>
<dbReference type="EMBL" id="JABWUV010000035">
    <property type="protein sequence ID" value="KAF6272075.1"/>
    <property type="molecule type" value="Genomic_DNA"/>
</dbReference>
<evidence type="ECO:0000313" key="1">
    <source>
        <dbReference type="EMBL" id="KAF6272075.1"/>
    </source>
</evidence>
<reference evidence="1 2" key="1">
    <citation type="journal article" date="2020" name="Nature">
        <title>Six reference-quality genomes reveal evolution of bat adaptations.</title>
        <authorList>
            <person name="Jebb D."/>
            <person name="Huang Z."/>
            <person name="Pippel M."/>
            <person name="Hughes G.M."/>
            <person name="Lavrichenko K."/>
            <person name="Devanna P."/>
            <person name="Winkler S."/>
            <person name="Jermiin L.S."/>
            <person name="Skirmuntt E.C."/>
            <person name="Katzourakis A."/>
            <person name="Burkitt-Gray L."/>
            <person name="Ray D.A."/>
            <person name="Sullivan K.A.M."/>
            <person name="Roscito J.G."/>
            <person name="Kirilenko B.M."/>
            <person name="Davalos L.M."/>
            <person name="Corthals A.P."/>
            <person name="Power M.L."/>
            <person name="Jones G."/>
            <person name="Ransome R.D."/>
            <person name="Dechmann D.K.N."/>
            <person name="Locatelli A.G."/>
            <person name="Puechmaille S.J."/>
            <person name="Fedrigo O."/>
            <person name="Jarvis E.D."/>
            <person name="Hiller M."/>
            <person name="Vernes S.C."/>
            <person name="Myers E.W."/>
            <person name="Teeling E.C."/>
        </authorList>
    </citation>
    <scope>NUCLEOTIDE SEQUENCE [LARGE SCALE GENOMIC DNA]</scope>
    <source>
        <strain evidence="1">MMyoMyo1</strain>
        <tissue evidence="1">Flight muscle</tissue>
    </source>
</reference>
<dbReference type="AlphaFoldDB" id="A0A7J7R803"/>
<keyword evidence="2" id="KW-1185">Reference proteome</keyword>
<protein>
    <submittedName>
        <fullName evidence="1">Uncharacterized protein</fullName>
    </submittedName>
</protein>
<comment type="caution">
    <text evidence="1">The sequence shown here is derived from an EMBL/GenBank/DDBJ whole genome shotgun (WGS) entry which is preliminary data.</text>
</comment>